<dbReference type="SUPFAM" id="SSF53850">
    <property type="entry name" value="Periplasmic binding protein-like II"/>
    <property type="match status" value="1"/>
</dbReference>
<dbReference type="InterPro" id="IPR006059">
    <property type="entry name" value="SBP"/>
</dbReference>
<sequence length="439" mass="49496">MQRDITHCQKKEGMALRNFRCMVPVAFLLMLVLSSTGCTPQLVLPNAATPATTLRVWLWPGSGLETSVKAYVLSHPHIDIEVITAQFDDMVPSLITSFATRSDAPDLVLLDVSQLNQLKRFPMHFYNLYDFGDEREHYLEWKWRQAESKDGKMLYGMPADIGPVALAYRYDLFQAAGLPYERTEVGDKLRSWDDLEKAGLLLKQKTGVFLFDNLANVYSTYMNQLEDPSRTVLNAGHESLSARMKEAWERAIRFHRLGLNAGLPSQTPAWAEGAVSGQFAAVLAPSWVHGAMKKNAPATSGKWDLARAPGQSSNWQGSFLSVPKSSRYPKEAYELALWLTAPQQQLSNFMANGNFPSTPESYASAKFLEVRDPFFHNAPVGQLYSYSALRYKTEYEETDYSRMDRIVRDGLRRVEAEGMNPGQAWISVIQQIDEQTKGE</sequence>
<organism evidence="1 2">
    <name type="scientific">Paenibacillus piri</name>
    <dbReference type="NCBI Taxonomy" id="2547395"/>
    <lineage>
        <taxon>Bacteria</taxon>
        <taxon>Bacillati</taxon>
        <taxon>Bacillota</taxon>
        <taxon>Bacilli</taxon>
        <taxon>Bacillales</taxon>
        <taxon>Paenibacillaceae</taxon>
        <taxon>Paenibacillus</taxon>
    </lineage>
</organism>
<dbReference type="Pfam" id="PF13416">
    <property type="entry name" value="SBP_bac_8"/>
    <property type="match status" value="1"/>
</dbReference>
<gene>
    <name evidence="1" type="ORF">E1757_01855</name>
</gene>
<dbReference type="EMBL" id="SMRT01000001">
    <property type="protein sequence ID" value="TDG00406.1"/>
    <property type="molecule type" value="Genomic_DNA"/>
</dbReference>
<dbReference type="Proteomes" id="UP000295636">
    <property type="component" value="Unassembled WGS sequence"/>
</dbReference>
<dbReference type="OrthoDB" id="9768630at2"/>
<evidence type="ECO:0000313" key="1">
    <source>
        <dbReference type="EMBL" id="TDG00406.1"/>
    </source>
</evidence>
<proteinExistence type="predicted"/>
<dbReference type="Gene3D" id="3.40.190.10">
    <property type="entry name" value="Periplasmic binding protein-like II"/>
    <property type="match status" value="1"/>
</dbReference>
<accession>A0A4R5KYU4</accession>
<dbReference type="InterPro" id="IPR050490">
    <property type="entry name" value="Bact_solute-bd_prot1"/>
</dbReference>
<comment type="caution">
    <text evidence="1">The sequence shown here is derived from an EMBL/GenBank/DDBJ whole genome shotgun (WGS) entry which is preliminary data.</text>
</comment>
<name>A0A4R5KYU4_9BACL</name>
<dbReference type="AlphaFoldDB" id="A0A4R5KYU4"/>
<keyword evidence="2" id="KW-1185">Reference proteome</keyword>
<dbReference type="PANTHER" id="PTHR43649:SF32">
    <property type="entry name" value="SUGAR BINDING SECRETED PROTEIN"/>
    <property type="match status" value="1"/>
</dbReference>
<dbReference type="PANTHER" id="PTHR43649">
    <property type="entry name" value="ARABINOSE-BINDING PROTEIN-RELATED"/>
    <property type="match status" value="1"/>
</dbReference>
<evidence type="ECO:0000313" key="2">
    <source>
        <dbReference type="Proteomes" id="UP000295636"/>
    </source>
</evidence>
<protein>
    <submittedName>
        <fullName evidence="1">Carbohydrate ABC transporter substrate-binding protein</fullName>
    </submittedName>
</protein>
<reference evidence="1 2" key="1">
    <citation type="submission" date="2019-03" db="EMBL/GenBank/DDBJ databases">
        <title>This is whole genome sequence of Paenibacillus sp MS74 strain.</title>
        <authorList>
            <person name="Trinh H.N."/>
        </authorList>
    </citation>
    <scope>NUCLEOTIDE SEQUENCE [LARGE SCALE GENOMIC DNA]</scope>
    <source>
        <strain evidence="1 2">MS74</strain>
    </source>
</reference>